<dbReference type="SUPFAM" id="SSF52172">
    <property type="entry name" value="CheY-like"/>
    <property type="match status" value="1"/>
</dbReference>
<dbReference type="STRING" id="1390249.BHU72_08440"/>
<dbReference type="FunFam" id="3.40.50.2300:FF:000001">
    <property type="entry name" value="DNA-binding response regulator PhoB"/>
    <property type="match status" value="1"/>
</dbReference>
<evidence type="ECO:0000313" key="11">
    <source>
        <dbReference type="Proteomes" id="UP000095255"/>
    </source>
</evidence>
<dbReference type="CDD" id="cd00383">
    <property type="entry name" value="trans_reg_C"/>
    <property type="match status" value="1"/>
</dbReference>
<evidence type="ECO:0000256" key="2">
    <source>
        <dbReference type="ARBA" id="ARBA00023012"/>
    </source>
</evidence>
<dbReference type="Pfam" id="PF00072">
    <property type="entry name" value="Response_reg"/>
    <property type="match status" value="1"/>
</dbReference>
<feature type="DNA-binding region" description="OmpR/PhoB-type" evidence="7">
    <location>
        <begin position="124"/>
        <end position="224"/>
    </location>
</feature>
<evidence type="ECO:0000259" key="8">
    <source>
        <dbReference type="PROSITE" id="PS50110"/>
    </source>
</evidence>
<feature type="modified residue" description="4-aspartylphosphate" evidence="6">
    <location>
        <position position="52"/>
    </location>
</feature>
<dbReference type="SMART" id="SM00862">
    <property type="entry name" value="Trans_reg_C"/>
    <property type="match status" value="1"/>
</dbReference>
<dbReference type="InterPro" id="IPR011006">
    <property type="entry name" value="CheY-like_superfamily"/>
</dbReference>
<dbReference type="GO" id="GO:0000156">
    <property type="term" value="F:phosphorelay response regulator activity"/>
    <property type="evidence" value="ECO:0007669"/>
    <property type="project" value="TreeGrafter"/>
</dbReference>
<reference evidence="10 11" key="1">
    <citation type="submission" date="2016-09" db="EMBL/GenBank/DDBJ databases">
        <title>Desulfuribacillus arsenicus sp. nov., an obligately anaerobic, dissimilatory arsenic- and antimonate-reducing bacterium isolated from anoxic sediments.</title>
        <authorList>
            <person name="Abin C.A."/>
            <person name="Hollibaugh J.T."/>
        </authorList>
    </citation>
    <scope>NUCLEOTIDE SEQUENCE [LARGE SCALE GENOMIC DNA]</scope>
    <source>
        <strain evidence="10 11">MLFW-2</strain>
    </source>
</reference>
<dbReference type="GO" id="GO:0005829">
    <property type="term" value="C:cytosol"/>
    <property type="evidence" value="ECO:0007669"/>
    <property type="project" value="TreeGrafter"/>
</dbReference>
<protein>
    <submittedName>
        <fullName evidence="10">DNA-binding response regulator</fullName>
    </submittedName>
</protein>
<dbReference type="CDD" id="cd17574">
    <property type="entry name" value="REC_OmpR"/>
    <property type="match status" value="1"/>
</dbReference>
<evidence type="ECO:0000313" key="10">
    <source>
        <dbReference type="EMBL" id="OEH84528.1"/>
    </source>
</evidence>
<dbReference type="Gene3D" id="1.10.10.10">
    <property type="entry name" value="Winged helix-like DNA-binding domain superfamily/Winged helix DNA-binding domain"/>
    <property type="match status" value="1"/>
</dbReference>
<gene>
    <name evidence="10" type="ORF">BHU72_08440</name>
</gene>
<evidence type="ECO:0000256" key="1">
    <source>
        <dbReference type="ARBA" id="ARBA00022553"/>
    </source>
</evidence>
<evidence type="ECO:0000256" key="6">
    <source>
        <dbReference type="PROSITE-ProRule" id="PRU00169"/>
    </source>
</evidence>
<dbReference type="Gene3D" id="6.10.250.690">
    <property type="match status" value="1"/>
</dbReference>
<keyword evidence="11" id="KW-1185">Reference proteome</keyword>
<dbReference type="InterPro" id="IPR039420">
    <property type="entry name" value="WalR-like"/>
</dbReference>
<keyword evidence="4 7" id="KW-0238">DNA-binding</keyword>
<dbReference type="SMART" id="SM00448">
    <property type="entry name" value="REC"/>
    <property type="match status" value="1"/>
</dbReference>
<keyword evidence="2" id="KW-0902">Two-component regulatory system</keyword>
<keyword evidence="3" id="KW-0805">Transcription regulation</keyword>
<dbReference type="InterPro" id="IPR036388">
    <property type="entry name" value="WH-like_DNA-bd_sf"/>
</dbReference>
<evidence type="ECO:0000256" key="4">
    <source>
        <dbReference type="ARBA" id="ARBA00023125"/>
    </source>
</evidence>
<evidence type="ECO:0000256" key="3">
    <source>
        <dbReference type="ARBA" id="ARBA00023015"/>
    </source>
</evidence>
<dbReference type="InterPro" id="IPR001789">
    <property type="entry name" value="Sig_transdc_resp-reg_receiver"/>
</dbReference>
<keyword evidence="1 6" id="KW-0597">Phosphoprotein</keyword>
<dbReference type="FunFam" id="1.10.10.10:FF:000018">
    <property type="entry name" value="DNA-binding response regulator ResD"/>
    <property type="match status" value="1"/>
</dbReference>
<comment type="caution">
    <text evidence="10">The sequence shown here is derived from an EMBL/GenBank/DDBJ whole genome shotgun (WGS) entry which is preliminary data.</text>
</comment>
<evidence type="ECO:0000256" key="5">
    <source>
        <dbReference type="ARBA" id="ARBA00023163"/>
    </source>
</evidence>
<dbReference type="PANTHER" id="PTHR48111">
    <property type="entry name" value="REGULATOR OF RPOS"/>
    <property type="match status" value="1"/>
</dbReference>
<dbReference type="Gene3D" id="3.40.50.2300">
    <property type="match status" value="1"/>
</dbReference>
<dbReference type="AlphaFoldDB" id="A0A1E5L311"/>
<dbReference type="EMBL" id="MJAT01000037">
    <property type="protein sequence ID" value="OEH84528.1"/>
    <property type="molecule type" value="Genomic_DNA"/>
</dbReference>
<dbReference type="PROSITE" id="PS51755">
    <property type="entry name" value="OMPR_PHOB"/>
    <property type="match status" value="1"/>
</dbReference>
<evidence type="ECO:0000256" key="7">
    <source>
        <dbReference type="PROSITE-ProRule" id="PRU01091"/>
    </source>
</evidence>
<dbReference type="GO" id="GO:0006355">
    <property type="term" value="P:regulation of DNA-templated transcription"/>
    <property type="evidence" value="ECO:0007669"/>
    <property type="project" value="InterPro"/>
</dbReference>
<keyword evidence="5" id="KW-0804">Transcription</keyword>
<dbReference type="Pfam" id="PF00486">
    <property type="entry name" value="Trans_reg_C"/>
    <property type="match status" value="1"/>
</dbReference>
<evidence type="ECO:0000259" key="9">
    <source>
        <dbReference type="PROSITE" id="PS51755"/>
    </source>
</evidence>
<dbReference type="RefSeq" id="WP_069702955.1">
    <property type="nucleotide sequence ID" value="NZ_MJAT01000037.1"/>
</dbReference>
<name>A0A1E5L311_9FIRM</name>
<feature type="domain" description="Response regulatory" evidence="8">
    <location>
        <begin position="3"/>
        <end position="116"/>
    </location>
</feature>
<organism evidence="10 11">
    <name type="scientific">Desulfuribacillus stibiiarsenatis</name>
    <dbReference type="NCBI Taxonomy" id="1390249"/>
    <lineage>
        <taxon>Bacteria</taxon>
        <taxon>Bacillati</taxon>
        <taxon>Bacillota</taxon>
        <taxon>Desulfuribacillia</taxon>
        <taxon>Desulfuribacillales</taxon>
        <taxon>Desulfuribacillaceae</taxon>
        <taxon>Desulfuribacillus</taxon>
    </lineage>
</organism>
<dbReference type="InterPro" id="IPR001867">
    <property type="entry name" value="OmpR/PhoB-type_DNA-bd"/>
</dbReference>
<dbReference type="GO" id="GO:0032993">
    <property type="term" value="C:protein-DNA complex"/>
    <property type="evidence" value="ECO:0007669"/>
    <property type="project" value="TreeGrafter"/>
</dbReference>
<dbReference type="PANTHER" id="PTHR48111:SF73">
    <property type="entry name" value="ALKALINE PHOSPHATASE SYNTHESIS TRANSCRIPTIONAL REGULATORY PROTEIN PHOP"/>
    <property type="match status" value="1"/>
</dbReference>
<feature type="domain" description="OmpR/PhoB-type" evidence="9">
    <location>
        <begin position="124"/>
        <end position="224"/>
    </location>
</feature>
<dbReference type="OrthoDB" id="9790442at2"/>
<dbReference type="GO" id="GO:0000976">
    <property type="term" value="F:transcription cis-regulatory region binding"/>
    <property type="evidence" value="ECO:0007669"/>
    <property type="project" value="TreeGrafter"/>
</dbReference>
<accession>A0A1E5L311</accession>
<dbReference type="Proteomes" id="UP000095255">
    <property type="component" value="Unassembled WGS sequence"/>
</dbReference>
<dbReference type="PROSITE" id="PS50110">
    <property type="entry name" value="RESPONSE_REGULATORY"/>
    <property type="match status" value="1"/>
</dbReference>
<proteinExistence type="predicted"/>
<sequence length="228" mass="26497">MKRVLIVDDEERMQELLKLYLTPHRYVCDSASTAGDALELLKRSAYDLALLDVMMPGISGWELCQVIREQYKIPVIMITARSAKEDIVKGFKLGSDDYIIKPFDEDVLIARIDAVLRRSIPQTTATTTNESFVIDEESHEITYKGISIPLTAKEFNLIHLLAKHPKRVYKREQLMDIIWGYDTDTEDRTIDSHIRNIREKFRKAGFPIDEYLKTIWGIGYRWEKEVAK</sequence>